<sequence length="61" mass="6656">MSPADDEHYRYLAWHPPRAVPTRLLGRNFISPPFNTCGAWEECAGGGASEAKVSATPDPRT</sequence>
<dbReference type="AlphaFoldDB" id="E5A9Z8"/>
<proteinExistence type="predicted"/>
<dbReference type="EMBL" id="FP929138">
    <property type="protein sequence ID" value="CBY00489.1"/>
    <property type="molecule type" value="Genomic_DNA"/>
</dbReference>
<dbReference type="Proteomes" id="UP000002668">
    <property type="component" value="Genome"/>
</dbReference>
<gene>
    <name evidence="1" type="ORF">LEMA_uP016190.1</name>
</gene>
<dbReference type="VEuPathDB" id="FungiDB:LEMA_uP016190.1"/>
<name>E5A9Z8_LEPMJ</name>
<dbReference type="HOGENOM" id="CLU_2923086_0_0_1"/>
<accession>E5A9Z8</accession>
<evidence type="ECO:0000313" key="1">
    <source>
        <dbReference type="EMBL" id="CBY00489.1"/>
    </source>
</evidence>
<protein>
    <submittedName>
        <fullName evidence="1">Predicted protein</fullName>
    </submittedName>
</protein>
<evidence type="ECO:0000313" key="2">
    <source>
        <dbReference type="Proteomes" id="UP000002668"/>
    </source>
</evidence>
<reference evidence="2" key="1">
    <citation type="journal article" date="2011" name="Nat. Commun.">
        <title>Effector diversification within compartments of the Leptosphaeria maculans genome affected by Repeat-Induced Point mutations.</title>
        <authorList>
            <person name="Rouxel T."/>
            <person name="Grandaubert J."/>
            <person name="Hane J.K."/>
            <person name="Hoede C."/>
            <person name="van de Wouw A.P."/>
            <person name="Couloux A."/>
            <person name="Dominguez V."/>
            <person name="Anthouard V."/>
            <person name="Bally P."/>
            <person name="Bourras S."/>
            <person name="Cozijnsen A.J."/>
            <person name="Ciuffetti L.M."/>
            <person name="Degrave A."/>
            <person name="Dilmaghani A."/>
            <person name="Duret L."/>
            <person name="Fudal I."/>
            <person name="Goodwin S.B."/>
            <person name="Gout L."/>
            <person name="Glaser N."/>
            <person name="Linglin J."/>
            <person name="Kema G.H.J."/>
            <person name="Lapalu N."/>
            <person name="Lawrence C.B."/>
            <person name="May K."/>
            <person name="Meyer M."/>
            <person name="Ollivier B."/>
            <person name="Poulain J."/>
            <person name="Schoch C.L."/>
            <person name="Simon A."/>
            <person name="Spatafora J.W."/>
            <person name="Stachowiak A."/>
            <person name="Turgeon B.G."/>
            <person name="Tyler B.M."/>
            <person name="Vincent D."/>
            <person name="Weissenbach J."/>
            <person name="Amselem J."/>
            <person name="Quesneville H."/>
            <person name="Oliver R.P."/>
            <person name="Wincker P."/>
            <person name="Balesdent M.-H."/>
            <person name="Howlett B.J."/>
        </authorList>
    </citation>
    <scope>NUCLEOTIDE SEQUENCE [LARGE SCALE GENOMIC DNA]</scope>
    <source>
        <strain evidence="2">JN3 / isolate v23.1.3 / race Av1-4-5-6-7-8</strain>
    </source>
</reference>
<dbReference type="InParanoid" id="E5A9Z8"/>
<organism evidence="2">
    <name type="scientific">Leptosphaeria maculans (strain JN3 / isolate v23.1.3 / race Av1-4-5-6-7-8)</name>
    <name type="common">Blackleg fungus</name>
    <name type="synonym">Phoma lingam</name>
    <dbReference type="NCBI Taxonomy" id="985895"/>
    <lineage>
        <taxon>Eukaryota</taxon>
        <taxon>Fungi</taxon>
        <taxon>Dikarya</taxon>
        <taxon>Ascomycota</taxon>
        <taxon>Pezizomycotina</taxon>
        <taxon>Dothideomycetes</taxon>
        <taxon>Pleosporomycetidae</taxon>
        <taxon>Pleosporales</taxon>
        <taxon>Pleosporineae</taxon>
        <taxon>Leptosphaeriaceae</taxon>
        <taxon>Plenodomus</taxon>
        <taxon>Plenodomus lingam/Leptosphaeria maculans species complex</taxon>
    </lineage>
</organism>
<keyword evidence="2" id="KW-1185">Reference proteome</keyword>